<keyword evidence="3" id="KW-0547">Nucleotide-binding</keyword>
<keyword evidence="7" id="KW-0238">DNA-binding</keyword>
<keyword evidence="8" id="KW-0539">Nucleus</keyword>
<dbReference type="InterPro" id="IPR001650">
    <property type="entry name" value="Helicase_C-like"/>
</dbReference>
<evidence type="ECO:0000256" key="1">
    <source>
        <dbReference type="ARBA" id="ARBA00004123"/>
    </source>
</evidence>
<comment type="caution">
    <text evidence="12">The sequence shown here is derived from an EMBL/GenBank/DDBJ whole genome shotgun (WGS) entry which is preliminary data.</text>
</comment>
<proteinExistence type="inferred from homology"/>
<dbReference type="PANTHER" id="PTHR45797">
    <property type="entry name" value="RAD54-LIKE"/>
    <property type="match status" value="1"/>
</dbReference>
<dbReference type="InterPro" id="IPR044574">
    <property type="entry name" value="ARIP4-like"/>
</dbReference>
<sequence length="625" mass="70451">MGKSRLVFSQSLLSLDLIEHMLAETTLKTVTCGDIPNEADSYGVWYKNIDYFRIDGSSVSKTRQRYINMFNDENDRRARLFLISTRAGSLGVNLVAANRVVIFDASWNPSHDIQSIFRVYRFGQVKACYVYRLIAQGTMEEKIYDRQVTKQSLSFRVVDEQQINRHFTAHDLQELYNFTPLVAQDDEDGTSHALPKDNLLADILVGDKTKKLISSYHQHDSLLDHQETEELSEADRKAAWDEYENEKKGRQAKPIITSINYSDLTAEQQRFYQDKFVQQMKQSQITSQTSSFLQSNLSKLTLKKQQEAKSIHAMMVKTQQAINRVATTLHEQQPVPLETDVKNLRKLPMYESMGNPALQLIAFELSTARKNLRNLAEREFKQQQSYLHGLNARLAMVLSESIPNSSAIPNATSGSYAFKLPPNQFKPVSMDTLIQQPTTSNNQMLQQAALLARQSFAQMIAPQSNAGTTSINNLPDNDLKSAKNEIAEVVDGDFLKRESSADTKPVPTCENQNFPPPDSANKAGVKNDDDCFIVERKPDAGKASPVIAPHSAPSSVNIQQPVLTVKLGQGTGGERGSRKQKTPKRKNSENKDEEEMEDSEEEDWEAAYIKNAKSRSTRSRNRQGS</sequence>
<dbReference type="PANTHER" id="PTHR45797:SF3">
    <property type="entry name" value="TRANSCRIPTIONAL REGULATOR ATRX HOMOLOG"/>
    <property type="match status" value="1"/>
</dbReference>
<keyword evidence="5" id="KW-0347">Helicase</keyword>
<dbReference type="Pfam" id="PF00271">
    <property type="entry name" value="Helicase_C"/>
    <property type="match status" value="1"/>
</dbReference>
<feature type="domain" description="Helicase C-terminal" evidence="11">
    <location>
        <begin position="1"/>
        <end position="171"/>
    </location>
</feature>
<dbReference type="EMBL" id="CAWYQH010000163">
    <property type="protein sequence ID" value="CAK8697314.1"/>
    <property type="molecule type" value="Genomic_DNA"/>
</dbReference>
<evidence type="ECO:0000256" key="4">
    <source>
        <dbReference type="ARBA" id="ARBA00022801"/>
    </source>
</evidence>
<evidence type="ECO:0000256" key="7">
    <source>
        <dbReference type="ARBA" id="ARBA00023125"/>
    </source>
</evidence>
<dbReference type="SUPFAM" id="SSF52540">
    <property type="entry name" value="P-loop containing nucleoside triphosphate hydrolases"/>
    <property type="match status" value="1"/>
</dbReference>
<feature type="signal peptide" evidence="10">
    <location>
        <begin position="1"/>
        <end position="23"/>
    </location>
</feature>
<evidence type="ECO:0000256" key="5">
    <source>
        <dbReference type="ARBA" id="ARBA00022806"/>
    </source>
</evidence>
<keyword evidence="6" id="KW-0067">ATP-binding</keyword>
<feature type="region of interest" description="Disordered" evidence="9">
    <location>
        <begin position="498"/>
        <end position="526"/>
    </location>
</feature>
<dbReference type="PROSITE" id="PS51194">
    <property type="entry name" value="HELICASE_CTER"/>
    <property type="match status" value="1"/>
</dbReference>
<evidence type="ECO:0000256" key="6">
    <source>
        <dbReference type="ARBA" id="ARBA00022840"/>
    </source>
</evidence>
<gene>
    <name evidence="12" type="ORF">CVLEPA_LOCUS30565</name>
</gene>
<evidence type="ECO:0000256" key="8">
    <source>
        <dbReference type="ARBA" id="ARBA00023242"/>
    </source>
</evidence>
<dbReference type="InterPro" id="IPR049730">
    <property type="entry name" value="SNF2/RAD54-like_C"/>
</dbReference>
<protein>
    <recommendedName>
        <fullName evidence="11">Helicase C-terminal domain-containing protein</fullName>
    </recommendedName>
</protein>
<keyword evidence="13" id="KW-1185">Reference proteome</keyword>
<evidence type="ECO:0000256" key="2">
    <source>
        <dbReference type="ARBA" id="ARBA00007025"/>
    </source>
</evidence>
<dbReference type="Gene3D" id="3.40.50.300">
    <property type="entry name" value="P-loop containing nucleotide triphosphate hydrolases"/>
    <property type="match status" value="1"/>
</dbReference>
<name>A0ABP0H013_CLALP</name>
<comment type="similarity">
    <text evidence="2">Belongs to the SNF2/RAD54 helicase family.</text>
</comment>
<evidence type="ECO:0000313" key="12">
    <source>
        <dbReference type="EMBL" id="CAK8697314.1"/>
    </source>
</evidence>
<dbReference type="SMART" id="SM00490">
    <property type="entry name" value="HELICc"/>
    <property type="match status" value="1"/>
</dbReference>
<feature type="compositionally biased region" description="Polar residues" evidence="9">
    <location>
        <begin position="552"/>
        <end position="562"/>
    </location>
</feature>
<reference evidence="12 13" key="1">
    <citation type="submission" date="2024-02" db="EMBL/GenBank/DDBJ databases">
        <authorList>
            <person name="Daric V."/>
            <person name="Darras S."/>
        </authorList>
    </citation>
    <scope>NUCLEOTIDE SEQUENCE [LARGE SCALE GENOMIC DNA]</scope>
</reference>
<dbReference type="Proteomes" id="UP001642483">
    <property type="component" value="Unassembled WGS sequence"/>
</dbReference>
<accession>A0ABP0H013</accession>
<evidence type="ECO:0000313" key="13">
    <source>
        <dbReference type="Proteomes" id="UP001642483"/>
    </source>
</evidence>
<keyword evidence="4" id="KW-0378">Hydrolase</keyword>
<feature type="compositionally biased region" description="Acidic residues" evidence="9">
    <location>
        <begin position="591"/>
        <end position="605"/>
    </location>
</feature>
<feature type="compositionally biased region" description="Basic residues" evidence="9">
    <location>
        <begin position="612"/>
        <end position="625"/>
    </location>
</feature>
<keyword evidence="10" id="KW-0732">Signal</keyword>
<dbReference type="CDD" id="cd18793">
    <property type="entry name" value="SF2_C_SNF"/>
    <property type="match status" value="1"/>
</dbReference>
<evidence type="ECO:0000256" key="3">
    <source>
        <dbReference type="ARBA" id="ARBA00022741"/>
    </source>
</evidence>
<feature type="region of interest" description="Disordered" evidence="9">
    <location>
        <begin position="542"/>
        <end position="625"/>
    </location>
</feature>
<evidence type="ECO:0000256" key="9">
    <source>
        <dbReference type="SAM" id="MobiDB-lite"/>
    </source>
</evidence>
<evidence type="ECO:0000256" key="10">
    <source>
        <dbReference type="SAM" id="SignalP"/>
    </source>
</evidence>
<evidence type="ECO:0000259" key="11">
    <source>
        <dbReference type="PROSITE" id="PS51194"/>
    </source>
</evidence>
<organism evidence="12 13">
    <name type="scientific">Clavelina lepadiformis</name>
    <name type="common">Light-bulb sea squirt</name>
    <name type="synonym">Ascidia lepadiformis</name>
    <dbReference type="NCBI Taxonomy" id="159417"/>
    <lineage>
        <taxon>Eukaryota</taxon>
        <taxon>Metazoa</taxon>
        <taxon>Chordata</taxon>
        <taxon>Tunicata</taxon>
        <taxon>Ascidiacea</taxon>
        <taxon>Aplousobranchia</taxon>
        <taxon>Clavelinidae</taxon>
        <taxon>Clavelina</taxon>
    </lineage>
</organism>
<feature type="chain" id="PRO_5047318799" description="Helicase C-terminal domain-containing protein" evidence="10">
    <location>
        <begin position="24"/>
        <end position="625"/>
    </location>
</feature>
<comment type="subcellular location">
    <subcellularLocation>
        <location evidence="1">Nucleus</location>
    </subcellularLocation>
</comment>
<dbReference type="InterPro" id="IPR027417">
    <property type="entry name" value="P-loop_NTPase"/>
</dbReference>